<keyword evidence="3" id="KW-1185">Reference proteome</keyword>
<dbReference type="STRING" id="685588.A0A067S8S3"/>
<dbReference type="EMBL" id="KL142416">
    <property type="protein sequence ID" value="KDR67270.1"/>
    <property type="molecule type" value="Genomic_DNA"/>
</dbReference>
<reference evidence="3" key="1">
    <citation type="journal article" date="2014" name="Proc. Natl. Acad. Sci. U.S.A.">
        <title>Extensive sampling of basidiomycete genomes demonstrates inadequacy of the white-rot/brown-rot paradigm for wood decay fungi.</title>
        <authorList>
            <person name="Riley R."/>
            <person name="Salamov A.A."/>
            <person name="Brown D.W."/>
            <person name="Nagy L.G."/>
            <person name="Floudas D."/>
            <person name="Held B.W."/>
            <person name="Levasseur A."/>
            <person name="Lombard V."/>
            <person name="Morin E."/>
            <person name="Otillar R."/>
            <person name="Lindquist E.A."/>
            <person name="Sun H."/>
            <person name="LaButti K.M."/>
            <person name="Schmutz J."/>
            <person name="Jabbour D."/>
            <person name="Luo H."/>
            <person name="Baker S.E."/>
            <person name="Pisabarro A.G."/>
            <person name="Walton J.D."/>
            <person name="Blanchette R.A."/>
            <person name="Henrissat B."/>
            <person name="Martin F."/>
            <person name="Cullen D."/>
            <person name="Hibbett D.S."/>
            <person name="Grigoriev I.V."/>
        </authorList>
    </citation>
    <scope>NUCLEOTIDE SEQUENCE [LARGE SCALE GENOMIC DNA]</scope>
    <source>
        <strain evidence="3">CBS 339.88</strain>
    </source>
</reference>
<dbReference type="OrthoDB" id="3173036at2759"/>
<accession>A0A067S8S3</accession>
<name>A0A067S8S3_GALM3</name>
<gene>
    <name evidence="2" type="ORF">GALMADRAFT_47197</name>
</gene>
<feature type="non-terminal residue" evidence="2">
    <location>
        <position position="1"/>
    </location>
</feature>
<protein>
    <submittedName>
        <fullName evidence="2">Uncharacterized protein</fullName>
    </submittedName>
</protein>
<dbReference type="Proteomes" id="UP000027222">
    <property type="component" value="Unassembled WGS sequence"/>
</dbReference>
<dbReference type="HOGENOM" id="CLU_002907_1_0_1"/>
<evidence type="ECO:0000256" key="1">
    <source>
        <dbReference type="SAM" id="MobiDB-lite"/>
    </source>
</evidence>
<sequence>DAPVVGVNGFVECPECGTSVNCGTAGLANLVQHQGKGPCQKARAKRDKESKKKKNTSIFTFLKPKPKPIPSTFHHSQPIHSQKLPPMASPAILTQSPVSLTPKASTSASISVPAPSRSRLLAKLEHFIENLPDTIPEGNEYDKLAYFAGNPADYDTPSLNADDLWEESLNNRLKSVFGWGAEEDIKNLLRRGRYGLDGLANFVKYFVVKRGVDEALFEGKLSCLMNELEEVYEGRCSPINISVTNRATPVPPAATTSMAISNTPATSVRTPSNTEPLVVEVIDVDSFESTPKNCVKPAKKLAHSCQGYVLVFPDGKSPHTCYPFALHDTLILPWDYIVRNSTMTLFSSSCRGKLEGTLKSCRACSGLAKNETLEQMKERIKLGVHENATFAYHGFGGLHDLLHKKTMQIKFHRFRSLNQAKKLLSKATALSHQKRLIMAIASGKVNQIDRLLSIGLQQKRGIRGLLSLYFAAADGVYSPKSFTEEEAMKSMLAWRLGGNRIAEINHRSKDEPSLTYLRSHSDVPLLVPSPAQPTIQQVQKNVEASLGGILKEIHSCTSGKVLHTVVMFDELATEKRIRWDPKTNYFLGVCREHGHKTSMEFVNEGDMEELFRLIDNGKVHHAKEATVGALGILCKDNRIYPGRPVLVSGDCKIETGEEHAKVIQTVLDGVNTSQEKTKLRITSISSDGESRRGTAFIDLTFKRVLLPRSPIYPLLHPLKFLDLHVGDDDLTCDKDYKHVFKRFRNLFVRERGVVVVGRRITPNIMMTHFKSEGLTAEHIRSLFNPEDAQDVKMAYDMLKDIWNLPRLDMQVSLKSPGFLQTREALWLLGKLLFHLIFPYLCVDLSLSEQLEHLSAAAHLALALYRMAGKDFIPTNLYIDVMLMIKNTFFCVAKAKIDDPEGEFWIILLGTDRLEELFGILRTMVGNDANLDIYQLIGRIAGTTEVSNILAKYPHWDRSPRRLKLPSLTRDTKEIPDRADHIKPASWRGNVKVKNVSLQTSWNRGRNIIEQDSAVIKSVLLELDNSEDVDMLSPFGILLVDAPLAEDDIDESLEFLPSLATGKNDEPVNQEIQNGSDTNMRLEVETALGELTTKLPEIPNFHKDVTFRGTRTSKARALARFIKDRKRHGPGSTDRLRRVQDVERHPTSKKFDDELAAPAATDDSEVLFTLDPVSSLVRCENQLWLAIGEVTSIKVDGRSVTYVNLDMLEEDTVTVSYQMLGLRPATSDDDLEGKHDWRTYAIDEKTHTVPGRMIQPINPTVSKVLTGHPFYLLESAMLMALTASLFQNLTKSYLKSVPKMTPSKE</sequence>
<evidence type="ECO:0000313" key="2">
    <source>
        <dbReference type="EMBL" id="KDR67270.1"/>
    </source>
</evidence>
<feature type="region of interest" description="Disordered" evidence="1">
    <location>
        <begin position="36"/>
        <end position="55"/>
    </location>
</feature>
<feature type="region of interest" description="Disordered" evidence="1">
    <location>
        <begin position="1125"/>
        <end position="1147"/>
    </location>
</feature>
<feature type="compositionally biased region" description="Basic and acidic residues" evidence="1">
    <location>
        <begin position="1133"/>
        <end position="1147"/>
    </location>
</feature>
<feature type="non-terminal residue" evidence="2">
    <location>
        <position position="1304"/>
    </location>
</feature>
<organism evidence="2 3">
    <name type="scientific">Galerina marginata (strain CBS 339.88)</name>
    <dbReference type="NCBI Taxonomy" id="685588"/>
    <lineage>
        <taxon>Eukaryota</taxon>
        <taxon>Fungi</taxon>
        <taxon>Dikarya</taxon>
        <taxon>Basidiomycota</taxon>
        <taxon>Agaricomycotina</taxon>
        <taxon>Agaricomycetes</taxon>
        <taxon>Agaricomycetidae</taxon>
        <taxon>Agaricales</taxon>
        <taxon>Agaricineae</taxon>
        <taxon>Strophariaceae</taxon>
        <taxon>Galerina</taxon>
    </lineage>
</organism>
<evidence type="ECO:0000313" key="3">
    <source>
        <dbReference type="Proteomes" id="UP000027222"/>
    </source>
</evidence>
<feature type="region of interest" description="Disordered" evidence="1">
    <location>
        <begin position="67"/>
        <end position="87"/>
    </location>
</feature>
<proteinExistence type="predicted"/>